<comment type="similarity">
    <text evidence="14">Belongs to the ABC transporter superfamily. Siderophore-Fe(3+) uptake transporter (SIUT) (TC 3.A.1.21) family.</text>
</comment>
<dbReference type="PANTHER" id="PTHR24221">
    <property type="entry name" value="ATP-BINDING CASSETTE SUB-FAMILY B"/>
    <property type="match status" value="1"/>
</dbReference>
<dbReference type="InterPro" id="IPR017871">
    <property type="entry name" value="ABC_transporter-like_CS"/>
</dbReference>
<dbReference type="CDD" id="cd06193">
    <property type="entry name" value="siderophore_interacting"/>
    <property type="match status" value="1"/>
</dbReference>
<dbReference type="Pfam" id="PF08021">
    <property type="entry name" value="FAD_binding_9"/>
    <property type="match status" value="1"/>
</dbReference>
<evidence type="ECO:0000256" key="8">
    <source>
        <dbReference type="ARBA" id="ARBA00022741"/>
    </source>
</evidence>
<evidence type="ECO:0000256" key="15">
    <source>
        <dbReference type="ARBA" id="ARBA00023467"/>
    </source>
</evidence>
<dbReference type="InterPro" id="IPR039421">
    <property type="entry name" value="Type_1_exporter"/>
</dbReference>
<dbReference type="RefSeq" id="WP_007318586.1">
    <property type="nucleotide sequence ID" value="NZ_BAEH01000077.1"/>
</dbReference>
<feature type="transmembrane region" description="Helical" evidence="17">
    <location>
        <begin position="563"/>
        <end position="584"/>
    </location>
</feature>
<keyword evidence="10 21" id="KW-0067">ATP-binding</keyword>
<evidence type="ECO:0000256" key="17">
    <source>
        <dbReference type="SAM" id="Phobius"/>
    </source>
</evidence>
<evidence type="ECO:0000259" key="20">
    <source>
        <dbReference type="PROSITE" id="PS51384"/>
    </source>
</evidence>
<evidence type="ECO:0000259" key="19">
    <source>
        <dbReference type="PROSITE" id="PS50929"/>
    </source>
</evidence>
<dbReference type="GO" id="GO:0016491">
    <property type="term" value="F:oxidoreductase activity"/>
    <property type="evidence" value="ECO:0007669"/>
    <property type="project" value="InterPro"/>
</dbReference>
<feature type="transmembrane region" description="Helical" evidence="17">
    <location>
        <begin position="347"/>
        <end position="367"/>
    </location>
</feature>
<dbReference type="PROSITE" id="PS50929">
    <property type="entry name" value="ABC_TM1F"/>
    <property type="match status" value="1"/>
</dbReference>
<feature type="transmembrane region" description="Helical" evidence="17">
    <location>
        <begin position="540"/>
        <end position="557"/>
    </location>
</feature>
<keyword evidence="5" id="KW-0997">Cell inner membrane</keyword>
<keyword evidence="22" id="KW-1185">Reference proteome</keyword>
<keyword evidence="3" id="KW-0813">Transport</keyword>
<dbReference type="Proteomes" id="UP000035034">
    <property type="component" value="Unassembled WGS sequence"/>
</dbReference>
<dbReference type="PROSITE" id="PS50893">
    <property type="entry name" value="ABC_TRANSPORTER_2"/>
    <property type="match status" value="1"/>
</dbReference>
<dbReference type="PANTHER" id="PTHR24221:SF654">
    <property type="entry name" value="ATP-BINDING CASSETTE SUB-FAMILY B MEMBER 6"/>
    <property type="match status" value="1"/>
</dbReference>
<dbReference type="FunFam" id="3.40.50.300:FF:000221">
    <property type="entry name" value="Multidrug ABC transporter ATP-binding protein"/>
    <property type="match status" value="1"/>
</dbReference>
<organism evidence="21 22">
    <name type="scientific">Gordonia effusa NBRC 100432</name>
    <dbReference type="NCBI Taxonomy" id="1077974"/>
    <lineage>
        <taxon>Bacteria</taxon>
        <taxon>Bacillati</taxon>
        <taxon>Actinomycetota</taxon>
        <taxon>Actinomycetes</taxon>
        <taxon>Mycobacteriales</taxon>
        <taxon>Gordoniaceae</taxon>
        <taxon>Gordonia</taxon>
    </lineage>
</organism>
<proteinExistence type="inferred from homology"/>
<dbReference type="PROSITE" id="PS51384">
    <property type="entry name" value="FAD_FR"/>
    <property type="match status" value="1"/>
</dbReference>
<dbReference type="SUPFAM" id="SSF52540">
    <property type="entry name" value="P-loop containing nucleoside triphosphate hydrolases"/>
    <property type="match status" value="1"/>
</dbReference>
<dbReference type="GO" id="GO:0140359">
    <property type="term" value="F:ABC-type transporter activity"/>
    <property type="evidence" value="ECO:0007669"/>
    <property type="project" value="InterPro"/>
</dbReference>
<keyword evidence="6" id="KW-0285">Flavoprotein</keyword>
<dbReference type="InterPro" id="IPR007037">
    <property type="entry name" value="SIP_rossman_dom"/>
</dbReference>
<dbReference type="InterPro" id="IPR039261">
    <property type="entry name" value="FNR_nucleotide-bd"/>
</dbReference>
<accession>H0R2F0</accession>
<sequence length="866" mass="93265">MARGIQGTLMRAFGAIDHEATVVNAVDLTPHCRRVRFRSDTLFNEAAAGPTAWIRGWFPNDEGAEFQRGYTLSEADPETGEFAIDFVLHEPSGPASAWAAKAEPGATLMVVSMGSRPFEVPAENPPTGYLLIGDAASVPAISSIIGVVPPEIPIEVYLEEHDRADRDLPLSAHPRLRVHWVKRADASTLAAALESRDWSNWYAWTAPESGSLKEIRARLREFGFPKSEIHAQAYWAQGKAMGKERGPDEAGAAQVPVVDTIEPEQVPSEVAGAASTSDRAKPEVIQGQWRANAAGKLLAPLRGTLIVAGILQALVTIVGLAPFVVLVELGRRLVAGAPSSELWSVGITALILIGVGALLESALQLWLHAVDARFSRDLRQRLLTKLSKLPLGWFSERSAGSIKNLVADNTLSLHYLVTHAVIDAVAAVVAPIAVLVYLFTVDWGIALFLLLPVLGYVITMWRMVVASETKIALSQTWAEKMNSEAASYLNAQPVIRVFGGVMASSFRRNLDDYIGFLEDWQRPFVKAKTVMDLVTRPTTFLWLIATVGTFFVIWGWAAPLDLLPFLLLGTTFGARLLGIGYGLSGLRTGMIAARDIAVTLDEPELRTGSDAAAATEVPAAQVDFSDVTFGYRSDLPVLHEISLTLRPGTVTALVGPSGSGKSTLAALLARFHDVDAGSIAIGGRDIATLDTDELYQHLGFVLQQTQLVRATVAENIALAALDAPRERIEEAARAANIHERIMAMPRGYETELGPDAALSGGEQQRLSIARALLADAPVLILDEATAFADPESEYLVQQSLSRLAANRTVLVIAHRLHTIVDADAIVVLDGGRIVESGTHDELLAAGGRYRSMWASLSDSTTTGAQR</sequence>
<dbReference type="OrthoDB" id="9806127at2"/>
<evidence type="ECO:0000256" key="3">
    <source>
        <dbReference type="ARBA" id="ARBA00022448"/>
    </source>
</evidence>
<dbReference type="GO" id="GO:0005886">
    <property type="term" value="C:plasma membrane"/>
    <property type="evidence" value="ECO:0007669"/>
    <property type="project" value="UniProtKB-SubCell"/>
</dbReference>
<dbReference type="GO" id="GO:0016887">
    <property type="term" value="F:ATP hydrolysis activity"/>
    <property type="evidence" value="ECO:0007669"/>
    <property type="project" value="InterPro"/>
</dbReference>
<dbReference type="Gene3D" id="1.20.1560.10">
    <property type="entry name" value="ABC transporter type 1, transmembrane domain"/>
    <property type="match status" value="1"/>
</dbReference>
<keyword evidence="4" id="KW-1003">Cell membrane</keyword>
<keyword evidence="8" id="KW-0547">Nucleotide-binding</keyword>
<dbReference type="Pfam" id="PF00005">
    <property type="entry name" value="ABC_tran"/>
    <property type="match status" value="1"/>
</dbReference>
<evidence type="ECO:0000313" key="22">
    <source>
        <dbReference type="Proteomes" id="UP000035034"/>
    </source>
</evidence>
<dbReference type="SUPFAM" id="SSF90123">
    <property type="entry name" value="ABC transporter transmembrane region"/>
    <property type="match status" value="1"/>
</dbReference>
<dbReference type="eggNOG" id="COG1132">
    <property type="taxonomic scope" value="Bacteria"/>
</dbReference>
<feature type="domain" description="ABC transmembrane type-1" evidence="19">
    <location>
        <begin position="306"/>
        <end position="588"/>
    </location>
</feature>
<evidence type="ECO:0000256" key="11">
    <source>
        <dbReference type="ARBA" id="ARBA00022967"/>
    </source>
</evidence>
<evidence type="ECO:0000256" key="16">
    <source>
        <dbReference type="ARBA" id="ARBA00023488"/>
    </source>
</evidence>
<evidence type="ECO:0000259" key="18">
    <source>
        <dbReference type="PROSITE" id="PS50893"/>
    </source>
</evidence>
<dbReference type="Gene3D" id="3.40.50.300">
    <property type="entry name" value="P-loop containing nucleotide triphosphate hydrolases"/>
    <property type="match status" value="1"/>
</dbReference>
<keyword evidence="13 17" id="KW-0472">Membrane</keyword>
<evidence type="ECO:0000256" key="1">
    <source>
        <dbReference type="ARBA" id="ARBA00001974"/>
    </source>
</evidence>
<comment type="subcellular location">
    <subcellularLocation>
        <location evidence="2">Cell inner membrane</location>
        <topology evidence="2">Multi-pass membrane protein</topology>
    </subcellularLocation>
</comment>
<comment type="subunit">
    <text evidence="15">Forms a heterodimer with IrtB.</text>
</comment>
<evidence type="ECO:0000256" key="6">
    <source>
        <dbReference type="ARBA" id="ARBA00022630"/>
    </source>
</evidence>
<feature type="domain" description="ABC transporter" evidence="18">
    <location>
        <begin position="622"/>
        <end position="855"/>
    </location>
</feature>
<evidence type="ECO:0000256" key="14">
    <source>
        <dbReference type="ARBA" id="ARBA00023455"/>
    </source>
</evidence>
<dbReference type="Pfam" id="PF00664">
    <property type="entry name" value="ABC_membrane"/>
    <property type="match status" value="1"/>
</dbReference>
<evidence type="ECO:0000256" key="12">
    <source>
        <dbReference type="ARBA" id="ARBA00022989"/>
    </source>
</evidence>
<dbReference type="Pfam" id="PF04954">
    <property type="entry name" value="SIP"/>
    <property type="match status" value="1"/>
</dbReference>
<dbReference type="STRING" id="1077974.GOEFS_077_00430"/>
<comment type="cofactor">
    <cofactor evidence="1">
        <name>FAD</name>
        <dbReference type="ChEBI" id="CHEBI:57692"/>
    </cofactor>
</comment>
<dbReference type="GO" id="GO:0005524">
    <property type="term" value="F:ATP binding"/>
    <property type="evidence" value="ECO:0007669"/>
    <property type="project" value="UniProtKB-KW"/>
</dbReference>
<protein>
    <recommendedName>
        <fullName evidence="16">Mycobactin import ATP-binding/permease protein IrtA</fullName>
    </recommendedName>
</protein>
<dbReference type="SUPFAM" id="SSF63380">
    <property type="entry name" value="Riboflavin synthase domain-like"/>
    <property type="match status" value="1"/>
</dbReference>
<feature type="transmembrane region" description="Helical" evidence="17">
    <location>
        <begin position="445"/>
        <end position="465"/>
    </location>
</feature>
<evidence type="ECO:0000256" key="4">
    <source>
        <dbReference type="ARBA" id="ARBA00022475"/>
    </source>
</evidence>
<dbReference type="SMART" id="SM00382">
    <property type="entry name" value="AAA"/>
    <property type="match status" value="1"/>
</dbReference>
<feature type="domain" description="FAD-binding FR-type" evidence="20">
    <location>
        <begin position="15"/>
        <end position="133"/>
    </location>
</feature>
<feature type="transmembrane region" description="Helical" evidence="17">
    <location>
        <begin position="305"/>
        <end position="327"/>
    </location>
</feature>
<evidence type="ECO:0000313" key="21">
    <source>
        <dbReference type="EMBL" id="GAB19251.1"/>
    </source>
</evidence>
<evidence type="ECO:0000256" key="2">
    <source>
        <dbReference type="ARBA" id="ARBA00004429"/>
    </source>
</evidence>
<evidence type="ECO:0000256" key="7">
    <source>
        <dbReference type="ARBA" id="ARBA00022692"/>
    </source>
</evidence>
<dbReference type="PROSITE" id="PS00211">
    <property type="entry name" value="ABC_TRANSPORTER_1"/>
    <property type="match status" value="1"/>
</dbReference>
<keyword evidence="12 17" id="KW-1133">Transmembrane helix</keyword>
<dbReference type="Gene3D" id="2.40.30.10">
    <property type="entry name" value="Translation factors"/>
    <property type="match status" value="1"/>
</dbReference>
<dbReference type="InterPro" id="IPR017938">
    <property type="entry name" value="Riboflavin_synthase-like_b-brl"/>
</dbReference>
<comment type="caution">
    <text evidence="21">The sequence shown here is derived from an EMBL/GenBank/DDBJ whole genome shotgun (WGS) entry which is preliminary data.</text>
</comment>
<dbReference type="AlphaFoldDB" id="H0R2F0"/>
<dbReference type="eggNOG" id="COG2375">
    <property type="taxonomic scope" value="Bacteria"/>
</dbReference>
<dbReference type="EMBL" id="BAEH01000077">
    <property type="protein sequence ID" value="GAB19251.1"/>
    <property type="molecule type" value="Genomic_DNA"/>
</dbReference>
<dbReference type="InterPro" id="IPR011527">
    <property type="entry name" value="ABC1_TM_dom"/>
</dbReference>
<dbReference type="InterPro" id="IPR036640">
    <property type="entry name" value="ABC1_TM_sf"/>
</dbReference>
<evidence type="ECO:0000256" key="13">
    <source>
        <dbReference type="ARBA" id="ARBA00023136"/>
    </source>
</evidence>
<keyword evidence="7 17" id="KW-0812">Transmembrane</keyword>
<dbReference type="InterPro" id="IPR003439">
    <property type="entry name" value="ABC_transporter-like_ATP-bd"/>
</dbReference>
<evidence type="ECO:0000256" key="9">
    <source>
        <dbReference type="ARBA" id="ARBA00022827"/>
    </source>
</evidence>
<dbReference type="InterPro" id="IPR013113">
    <property type="entry name" value="SIP_FAD-bd"/>
</dbReference>
<dbReference type="Gene3D" id="3.40.50.80">
    <property type="entry name" value="Nucleotide-binding domain of ferredoxin-NADP reductase (FNR) module"/>
    <property type="match status" value="1"/>
</dbReference>
<name>H0R2F0_9ACTN</name>
<dbReference type="InterPro" id="IPR017927">
    <property type="entry name" value="FAD-bd_FR_type"/>
</dbReference>
<dbReference type="InterPro" id="IPR003593">
    <property type="entry name" value="AAA+_ATPase"/>
</dbReference>
<gene>
    <name evidence="21" type="ORF">GOEFS_077_00430</name>
</gene>
<feature type="transmembrane region" description="Helical" evidence="17">
    <location>
        <begin position="413"/>
        <end position="439"/>
    </location>
</feature>
<evidence type="ECO:0000256" key="10">
    <source>
        <dbReference type="ARBA" id="ARBA00022840"/>
    </source>
</evidence>
<evidence type="ECO:0000256" key="5">
    <source>
        <dbReference type="ARBA" id="ARBA00022519"/>
    </source>
</evidence>
<dbReference type="InterPro" id="IPR027417">
    <property type="entry name" value="P-loop_NTPase"/>
</dbReference>
<keyword evidence="9" id="KW-0274">FAD</keyword>
<reference evidence="21 22" key="1">
    <citation type="submission" date="2011-12" db="EMBL/GenBank/DDBJ databases">
        <title>Whole genome shotgun sequence of Gordonia effusa NBRC 100432.</title>
        <authorList>
            <person name="Yoshida I."/>
            <person name="Takarada H."/>
            <person name="Hosoyama A."/>
            <person name="Tsuchikane K."/>
            <person name="Katsumata H."/>
            <person name="Yamazaki S."/>
            <person name="Fujita N."/>
        </authorList>
    </citation>
    <scope>NUCLEOTIDE SEQUENCE [LARGE SCALE GENOMIC DNA]</scope>
    <source>
        <strain evidence="21 22">NBRC 100432</strain>
    </source>
</reference>
<keyword evidence="11" id="KW-1278">Translocase</keyword>